<feature type="domain" description="SnoaL-like" evidence="2">
    <location>
        <begin position="32"/>
        <end position="134"/>
    </location>
</feature>
<organism evidence="3 4">
    <name type="scientific">Pelagimonas phthalicica</name>
    <dbReference type="NCBI Taxonomy" id="1037362"/>
    <lineage>
        <taxon>Bacteria</taxon>
        <taxon>Pseudomonadati</taxon>
        <taxon>Pseudomonadota</taxon>
        <taxon>Alphaproteobacteria</taxon>
        <taxon>Rhodobacterales</taxon>
        <taxon>Roseobacteraceae</taxon>
        <taxon>Pelagimonas</taxon>
    </lineage>
</organism>
<dbReference type="Proteomes" id="UP000225972">
    <property type="component" value="Unassembled WGS sequence"/>
</dbReference>
<evidence type="ECO:0000313" key="4">
    <source>
        <dbReference type="Proteomes" id="UP000225972"/>
    </source>
</evidence>
<dbReference type="AlphaFoldDB" id="A0A238JBE8"/>
<gene>
    <name evidence="3" type="ORF">TRP8649_01813</name>
</gene>
<evidence type="ECO:0000256" key="1">
    <source>
        <dbReference type="SAM" id="SignalP"/>
    </source>
</evidence>
<name>A0A238JBE8_9RHOB</name>
<sequence>MKSLIQLSLATAVFITGQTAMADTPENNIKVVQDFFAAYGANDPDGIAAVMDEDVIWHIPGRHPLSGTKNGRDEVLAFFAQLGAANFQADPIYFGADETHVVDIHRGWSNAEGKPNVDTTWALVYRIENGKIVEATNLSADQDAANTFFWSQYQLKPVPSRLAD</sequence>
<dbReference type="SUPFAM" id="SSF54427">
    <property type="entry name" value="NTF2-like"/>
    <property type="match status" value="1"/>
</dbReference>
<evidence type="ECO:0000313" key="3">
    <source>
        <dbReference type="EMBL" id="SMX27703.1"/>
    </source>
</evidence>
<dbReference type="PANTHER" id="PTHR41252:SF1">
    <property type="entry name" value="BLR2505 PROTEIN"/>
    <property type="match status" value="1"/>
</dbReference>
<feature type="signal peptide" evidence="1">
    <location>
        <begin position="1"/>
        <end position="22"/>
    </location>
</feature>
<keyword evidence="4" id="KW-1185">Reference proteome</keyword>
<dbReference type="EMBL" id="FXXP01000001">
    <property type="protein sequence ID" value="SMX27703.1"/>
    <property type="molecule type" value="Genomic_DNA"/>
</dbReference>
<protein>
    <submittedName>
        <fullName evidence="3">SnoaL-like domain protein</fullName>
    </submittedName>
</protein>
<keyword evidence="1" id="KW-0732">Signal</keyword>
<dbReference type="OrthoDB" id="5733507at2"/>
<dbReference type="PANTHER" id="PTHR41252">
    <property type="entry name" value="BLR2505 PROTEIN"/>
    <property type="match status" value="1"/>
</dbReference>
<accession>A0A238JBE8</accession>
<dbReference type="Pfam" id="PF12680">
    <property type="entry name" value="SnoaL_2"/>
    <property type="match status" value="1"/>
</dbReference>
<reference evidence="4" key="1">
    <citation type="submission" date="2017-05" db="EMBL/GenBank/DDBJ databases">
        <authorList>
            <person name="Rodrigo-Torres L."/>
            <person name="Arahal R. D."/>
            <person name="Lucena T."/>
        </authorList>
    </citation>
    <scope>NUCLEOTIDE SEQUENCE [LARGE SCALE GENOMIC DNA]</scope>
    <source>
        <strain evidence="4">CECT 8649</strain>
    </source>
</reference>
<dbReference type="InterPro" id="IPR037401">
    <property type="entry name" value="SnoaL-like"/>
</dbReference>
<proteinExistence type="predicted"/>
<feature type="chain" id="PRO_5012940946" evidence="1">
    <location>
        <begin position="23"/>
        <end position="164"/>
    </location>
</feature>
<dbReference type="Gene3D" id="3.10.450.50">
    <property type="match status" value="1"/>
</dbReference>
<dbReference type="CDD" id="cd00531">
    <property type="entry name" value="NTF2_like"/>
    <property type="match status" value="1"/>
</dbReference>
<dbReference type="RefSeq" id="WP_099244064.1">
    <property type="nucleotide sequence ID" value="NZ_FXXP01000001.1"/>
</dbReference>
<dbReference type="InterPro" id="IPR032710">
    <property type="entry name" value="NTF2-like_dom_sf"/>
</dbReference>
<evidence type="ECO:0000259" key="2">
    <source>
        <dbReference type="Pfam" id="PF12680"/>
    </source>
</evidence>